<name>A0ABV6NL44_9BACI</name>
<protein>
    <submittedName>
        <fullName evidence="2">GNAT family N-acetyltransferase</fullName>
    </submittedName>
</protein>
<evidence type="ECO:0000313" key="2">
    <source>
        <dbReference type="EMBL" id="MFC0561396.1"/>
    </source>
</evidence>
<evidence type="ECO:0000259" key="1">
    <source>
        <dbReference type="PROSITE" id="PS51186"/>
    </source>
</evidence>
<dbReference type="InterPro" id="IPR016181">
    <property type="entry name" value="Acyl_CoA_acyltransferase"/>
</dbReference>
<sequence length="264" mass="30353">MILHRWLTQETINQLMGQIDREQHLLFYSYLTQRRENAQFIGQYVDNHLTAVLAYISELPFPAFSFYCIKRQEVFLPELIDFTRAAFRLDKNVTCGTILCECDLQLFQSFGLITGNPQRFLTMKHMDQAKLLECNRAEQIKEEEYSEVINFIQNGGMRFFMRSEIERCPFLGIKDGKDYIAVGGFHFYDTQLVEIGNIITRPDYRGKGLGKLLTSQLTSIGKQLSADVYLGVLAENQPAVHVYKGLGYEAIVELSIVDFTLSLS</sequence>
<proteinExistence type="predicted"/>
<dbReference type="RefSeq" id="WP_273847820.1">
    <property type="nucleotide sequence ID" value="NZ_JAQQWT010000036.1"/>
</dbReference>
<accession>A0ABV6NL44</accession>
<dbReference type="InterPro" id="IPR000182">
    <property type="entry name" value="GNAT_dom"/>
</dbReference>
<dbReference type="Gene3D" id="3.40.630.30">
    <property type="match status" value="1"/>
</dbReference>
<dbReference type="PROSITE" id="PS51186">
    <property type="entry name" value="GNAT"/>
    <property type="match status" value="1"/>
</dbReference>
<dbReference type="EMBL" id="JBHLTR010000057">
    <property type="protein sequence ID" value="MFC0561396.1"/>
    <property type="molecule type" value="Genomic_DNA"/>
</dbReference>
<dbReference type="CDD" id="cd04301">
    <property type="entry name" value="NAT_SF"/>
    <property type="match status" value="1"/>
</dbReference>
<organism evidence="2 3">
    <name type="scientific">Halalkalibacter alkalisediminis</name>
    <dbReference type="NCBI Taxonomy" id="935616"/>
    <lineage>
        <taxon>Bacteria</taxon>
        <taxon>Bacillati</taxon>
        <taxon>Bacillota</taxon>
        <taxon>Bacilli</taxon>
        <taxon>Bacillales</taxon>
        <taxon>Bacillaceae</taxon>
        <taxon>Halalkalibacter</taxon>
    </lineage>
</organism>
<dbReference type="Proteomes" id="UP001589833">
    <property type="component" value="Unassembled WGS sequence"/>
</dbReference>
<dbReference type="SUPFAM" id="SSF55729">
    <property type="entry name" value="Acyl-CoA N-acyltransferases (Nat)"/>
    <property type="match status" value="1"/>
</dbReference>
<gene>
    <name evidence="2" type="ORF">ACFFH4_20870</name>
</gene>
<dbReference type="Pfam" id="PF00583">
    <property type="entry name" value="Acetyltransf_1"/>
    <property type="match status" value="1"/>
</dbReference>
<reference evidence="2 3" key="1">
    <citation type="submission" date="2024-09" db="EMBL/GenBank/DDBJ databases">
        <authorList>
            <person name="Sun Q."/>
            <person name="Mori K."/>
        </authorList>
    </citation>
    <scope>NUCLEOTIDE SEQUENCE [LARGE SCALE GENOMIC DNA]</scope>
    <source>
        <strain evidence="2 3">NCAIM B.02301</strain>
    </source>
</reference>
<feature type="domain" description="N-acetyltransferase" evidence="1">
    <location>
        <begin position="118"/>
        <end position="264"/>
    </location>
</feature>
<keyword evidence="3" id="KW-1185">Reference proteome</keyword>
<comment type="caution">
    <text evidence="2">The sequence shown here is derived from an EMBL/GenBank/DDBJ whole genome shotgun (WGS) entry which is preliminary data.</text>
</comment>
<evidence type="ECO:0000313" key="3">
    <source>
        <dbReference type="Proteomes" id="UP001589833"/>
    </source>
</evidence>